<sequence>MESAASAVIVFLVCMMASANAGRPQHPFMHKPRPLASNSNVNINTNTNDNTNYNNLISSLLSQLTGNEEQNDCVYGDLSCFEKMLGAKGAKGLAKEKPETTPENEDNDVPEEDNADILGLEKTSDVNSKRRPHRPTRPSRTSNYNLNSNSNSNSNNDLSSILASLEQFLDLDIKKRAAKAAPAIAAE</sequence>
<dbReference type="HOGENOM" id="CLU_1549219_0_0_1"/>
<feature type="region of interest" description="Disordered" evidence="1">
    <location>
        <begin position="92"/>
        <end position="153"/>
    </location>
</feature>
<dbReference type="Proteomes" id="UP000000305">
    <property type="component" value="Unassembled WGS sequence"/>
</dbReference>
<evidence type="ECO:0000313" key="3">
    <source>
        <dbReference type="EMBL" id="EFX72535.1"/>
    </source>
</evidence>
<dbReference type="KEGG" id="dpx:DAPPUDRAFT_308196"/>
<feature type="compositionally biased region" description="Acidic residues" evidence="1">
    <location>
        <begin position="102"/>
        <end position="115"/>
    </location>
</feature>
<evidence type="ECO:0000313" key="4">
    <source>
        <dbReference type="Proteomes" id="UP000000305"/>
    </source>
</evidence>
<name>E9H6M5_DAPPU</name>
<feature type="compositionally biased region" description="Low complexity" evidence="1">
    <location>
        <begin position="138"/>
        <end position="153"/>
    </location>
</feature>
<evidence type="ECO:0000256" key="1">
    <source>
        <dbReference type="SAM" id="MobiDB-lite"/>
    </source>
</evidence>
<dbReference type="InParanoid" id="E9H6M5"/>
<organism evidence="3 4">
    <name type="scientific">Daphnia pulex</name>
    <name type="common">Water flea</name>
    <dbReference type="NCBI Taxonomy" id="6669"/>
    <lineage>
        <taxon>Eukaryota</taxon>
        <taxon>Metazoa</taxon>
        <taxon>Ecdysozoa</taxon>
        <taxon>Arthropoda</taxon>
        <taxon>Crustacea</taxon>
        <taxon>Branchiopoda</taxon>
        <taxon>Diplostraca</taxon>
        <taxon>Cladocera</taxon>
        <taxon>Anomopoda</taxon>
        <taxon>Daphniidae</taxon>
        <taxon>Daphnia</taxon>
    </lineage>
</organism>
<evidence type="ECO:0000256" key="2">
    <source>
        <dbReference type="SAM" id="SignalP"/>
    </source>
</evidence>
<reference evidence="3 4" key="1">
    <citation type="journal article" date="2011" name="Science">
        <title>The ecoresponsive genome of Daphnia pulex.</title>
        <authorList>
            <person name="Colbourne J.K."/>
            <person name="Pfrender M.E."/>
            <person name="Gilbert D."/>
            <person name="Thomas W.K."/>
            <person name="Tucker A."/>
            <person name="Oakley T.H."/>
            <person name="Tokishita S."/>
            <person name="Aerts A."/>
            <person name="Arnold G.J."/>
            <person name="Basu M.K."/>
            <person name="Bauer D.J."/>
            <person name="Caceres C.E."/>
            <person name="Carmel L."/>
            <person name="Casola C."/>
            <person name="Choi J.H."/>
            <person name="Detter J.C."/>
            <person name="Dong Q."/>
            <person name="Dusheyko S."/>
            <person name="Eads B.D."/>
            <person name="Frohlich T."/>
            <person name="Geiler-Samerotte K.A."/>
            <person name="Gerlach D."/>
            <person name="Hatcher P."/>
            <person name="Jogdeo S."/>
            <person name="Krijgsveld J."/>
            <person name="Kriventseva E.V."/>
            <person name="Kultz D."/>
            <person name="Laforsch C."/>
            <person name="Lindquist E."/>
            <person name="Lopez J."/>
            <person name="Manak J.R."/>
            <person name="Muller J."/>
            <person name="Pangilinan J."/>
            <person name="Patwardhan R.P."/>
            <person name="Pitluck S."/>
            <person name="Pritham E.J."/>
            <person name="Rechtsteiner A."/>
            <person name="Rho M."/>
            <person name="Rogozin I.B."/>
            <person name="Sakarya O."/>
            <person name="Salamov A."/>
            <person name="Schaack S."/>
            <person name="Shapiro H."/>
            <person name="Shiga Y."/>
            <person name="Skalitzky C."/>
            <person name="Smith Z."/>
            <person name="Souvorov A."/>
            <person name="Sung W."/>
            <person name="Tang Z."/>
            <person name="Tsuchiya D."/>
            <person name="Tu H."/>
            <person name="Vos H."/>
            <person name="Wang M."/>
            <person name="Wolf Y.I."/>
            <person name="Yamagata H."/>
            <person name="Yamada T."/>
            <person name="Ye Y."/>
            <person name="Shaw J.R."/>
            <person name="Andrews J."/>
            <person name="Crease T.J."/>
            <person name="Tang H."/>
            <person name="Lucas S.M."/>
            <person name="Robertson H.M."/>
            <person name="Bork P."/>
            <person name="Koonin E.V."/>
            <person name="Zdobnov E.M."/>
            <person name="Grigoriev I.V."/>
            <person name="Lynch M."/>
            <person name="Boore J.L."/>
        </authorList>
    </citation>
    <scope>NUCLEOTIDE SEQUENCE [LARGE SCALE GENOMIC DNA]</scope>
</reference>
<keyword evidence="2" id="KW-0732">Signal</keyword>
<accession>E9H6M5</accession>
<feature type="signal peptide" evidence="2">
    <location>
        <begin position="1"/>
        <end position="21"/>
    </location>
</feature>
<dbReference type="OrthoDB" id="10509876at2759"/>
<dbReference type="AlphaFoldDB" id="E9H6M5"/>
<keyword evidence="4" id="KW-1185">Reference proteome</keyword>
<feature type="chain" id="PRO_5003237822" evidence="2">
    <location>
        <begin position="22"/>
        <end position="187"/>
    </location>
</feature>
<dbReference type="EMBL" id="GL732598">
    <property type="protein sequence ID" value="EFX72535.1"/>
    <property type="molecule type" value="Genomic_DNA"/>
</dbReference>
<proteinExistence type="predicted"/>
<protein>
    <submittedName>
        <fullName evidence="3">Uncharacterized protein</fullName>
    </submittedName>
</protein>
<gene>
    <name evidence="3" type="ORF">DAPPUDRAFT_308196</name>
</gene>
<dbReference type="PhylomeDB" id="E9H6M5"/>